<protein>
    <submittedName>
        <fullName evidence="2">Uncharacterized protein</fullName>
    </submittedName>
</protein>
<dbReference type="HOGENOM" id="CLU_2867668_0_0_1"/>
<proteinExistence type="predicted"/>
<evidence type="ECO:0000256" key="1">
    <source>
        <dbReference type="SAM" id="MobiDB-lite"/>
    </source>
</evidence>
<reference evidence="2 3" key="1">
    <citation type="journal article" date="2012" name="Science">
        <title>The Paleozoic origin of enzymatic lignin decomposition reconstructed from 31 fungal genomes.</title>
        <authorList>
            <person name="Floudas D."/>
            <person name="Binder M."/>
            <person name="Riley R."/>
            <person name="Barry K."/>
            <person name="Blanchette R.A."/>
            <person name="Henrissat B."/>
            <person name="Martinez A.T."/>
            <person name="Otillar R."/>
            <person name="Spatafora J.W."/>
            <person name="Yadav J.S."/>
            <person name="Aerts A."/>
            <person name="Benoit I."/>
            <person name="Boyd A."/>
            <person name="Carlson A."/>
            <person name="Copeland A."/>
            <person name="Coutinho P.M."/>
            <person name="de Vries R.P."/>
            <person name="Ferreira P."/>
            <person name="Findley K."/>
            <person name="Foster B."/>
            <person name="Gaskell J."/>
            <person name="Glotzer D."/>
            <person name="Gorecki P."/>
            <person name="Heitman J."/>
            <person name="Hesse C."/>
            <person name="Hori C."/>
            <person name="Igarashi K."/>
            <person name="Jurgens J.A."/>
            <person name="Kallen N."/>
            <person name="Kersten P."/>
            <person name="Kohler A."/>
            <person name="Kuees U."/>
            <person name="Kumar T.K.A."/>
            <person name="Kuo A."/>
            <person name="LaButti K."/>
            <person name="Larrondo L.F."/>
            <person name="Lindquist E."/>
            <person name="Ling A."/>
            <person name="Lombard V."/>
            <person name="Lucas S."/>
            <person name="Lundell T."/>
            <person name="Martin R."/>
            <person name="McLaughlin D.J."/>
            <person name="Morgenstern I."/>
            <person name="Morin E."/>
            <person name="Murat C."/>
            <person name="Nagy L.G."/>
            <person name="Nolan M."/>
            <person name="Ohm R.A."/>
            <person name="Patyshakuliyeva A."/>
            <person name="Rokas A."/>
            <person name="Ruiz-Duenas F.J."/>
            <person name="Sabat G."/>
            <person name="Salamov A."/>
            <person name="Samejima M."/>
            <person name="Schmutz J."/>
            <person name="Slot J.C."/>
            <person name="St John F."/>
            <person name="Stenlid J."/>
            <person name="Sun H."/>
            <person name="Sun S."/>
            <person name="Syed K."/>
            <person name="Tsang A."/>
            <person name="Wiebenga A."/>
            <person name="Young D."/>
            <person name="Pisabarro A."/>
            <person name="Eastwood D.C."/>
            <person name="Martin F."/>
            <person name="Cullen D."/>
            <person name="Grigoriev I.V."/>
            <person name="Hibbett D.S."/>
        </authorList>
    </citation>
    <scope>NUCLEOTIDE SEQUENCE</scope>
    <source>
        <strain evidence="3">FP-58527</strain>
    </source>
</reference>
<keyword evidence="3" id="KW-1185">Reference proteome</keyword>
<dbReference type="AlphaFoldDB" id="S8E6T5"/>
<evidence type="ECO:0000313" key="3">
    <source>
        <dbReference type="Proteomes" id="UP000015241"/>
    </source>
</evidence>
<evidence type="ECO:0000313" key="2">
    <source>
        <dbReference type="EMBL" id="EPT00702.1"/>
    </source>
</evidence>
<dbReference type="InParanoid" id="S8E6T5"/>
<gene>
    <name evidence="2" type="ORF">FOMPIDRAFT_1023644</name>
</gene>
<feature type="region of interest" description="Disordered" evidence="1">
    <location>
        <begin position="1"/>
        <end position="28"/>
    </location>
</feature>
<dbReference type="EMBL" id="KE504147">
    <property type="protein sequence ID" value="EPT00702.1"/>
    <property type="molecule type" value="Genomic_DNA"/>
</dbReference>
<dbReference type="Proteomes" id="UP000015241">
    <property type="component" value="Unassembled WGS sequence"/>
</dbReference>
<organism evidence="2 3">
    <name type="scientific">Fomitopsis schrenkii</name>
    <name type="common">Brown rot fungus</name>
    <dbReference type="NCBI Taxonomy" id="2126942"/>
    <lineage>
        <taxon>Eukaryota</taxon>
        <taxon>Fungi</taxon>
        <taxon>Dikarya</taxon>
        <taxon>Basidiomycota</taxon>
        <taxon>Agaricomycotina</taxon>
        <taxon>Agaricomycetes</taxon>
        <taxon>Polyporales</taxon>
        <taxon>Fomitopsis</taxon>
    </lineage>
</organism>
<sequence length="64" mass="7382">MSELSLRSASGSATTTTVRSASAHEHRRAWLDSRDSVALVYLYKVEPRQSGRQRYRKPQWMQNS</sequence>
<name>S8E6T5_FOMSC</name>
<accession>S8E6T5</accession>
<feature type="compositionally biased region" description="Low complexity" evidence="1">
    <location>
        <begin position="1"/>
        <end position="21"/>
    </location>
</feature>